<protein>
    <recommendedName>
        <fullName evidence="6">PIG-P domain-containing protein</fullName>
    </recommendedName>
</protein>
<reference evidence="7 8" key="1">
    <citation type="submission" date="2014-02" db="EMBL/GenBank/DDBJ databases">
        <title>Transposable element dynamics among asymbiotic and ectomycorrhizal Amanita fungi.</title>
        <authorList>
            <consortium name="DOE Joint Genome Institute"/>
            <person name="Hess J."/>
            <person name="Skrede I."/>
            <person name="Wolfe B."/>
            <person name="LaButti K."/>
            <person name="Ohm R.A."/>
            <person name="Grigoriev I.V."/>
            <person name="Pringle A."/>
        </authorList>
    </citation>
    <scope>NUCLEOTIDE SEQUENCE [LARGE SCALE GENOMIC DNA]</scope>
    <source>
        <strain evidence="7 8">SKay4041</strain>
    </source>
</reference>
<gene>
    <name evidence="7" type="ORF">AMATHDRAFT_54303</name>
</gene>
<evidence type="ECO:0000259" key="6">
    <source>
        <dbReference type="Pfam" id="PF08510"/>
    </source>
</evidence>
<dbReference type="PANTHER" id="PTHR46346:SF1">
    <property type="entry name" value="PHOSPHATIDYLINOSITOL N-ACETYLGLUCOSAMINYLTRANSFERASE SUBUNIT P"/>
    <property type="match status" value="1"/>
</dbReference>
<accession>A0A2A9P074</accession>
<dbReference type="AlphaFoldDB" id="A0A2A9P074"/>
<dbReference type="EMBL" id="KZ301972">
    <property type="protein sequence ID" value="PFH53793.1"/>
    <property type="molecule type" value="Genomic_DNA"/>
</dbReference>
<evidence type="ECO:0000256" key="5">
    <source>
        <dbReference type="SAM" id="Phobius"/>
    </source>
</evidence>
<feature type="transmembrane region" description="Helical" evidence="5">
    <location>
        <begin position="14"/>
        <end position="36"/>
    </location>
</feature>
<comment type="subcellular location">
    <subcellularLocation>
        <location evidence="1">Membrane</location>
        <topology evidence="1">Multi-pass membrane protein</topology>
    </subcellularLocation>
</comment>
<keyword evidence="4 5" id="KW-0472">Membrane</keyword>
<proteinExistence type="predicted"/>
<feature type="domain" description="PIG-P" evidence="6">
    <location>
        <begin position="13"/>
        <end position="135"/>
    </location>
</feature>
<dbReference type="STRING" id="703135.A0A2A9P074"/>
<evidence type="ECO:0000313" key="7">
    <source>
        <dbReference type="EMBL" id="PFH53793.1"/>
    </source>
</evidence>
<organism evidence="7 8">
    <name type="scientific">Amanita thiersii Skay4041</name>
    <dbReference type="NCBI Taxonomy" id="703135"/>
    <lineage>
        <taxon>Eukaryota</taxon>
        <taxon>Fungi</taxon>
        <taxon>Dikarya</taxon>
        <taxon>Basidiomycota</taxon>
        <taxon>Agaricomycotina</taxon>
        <taxon>Agaricomycetes</taxon>
        <taxon>Agaricomycetidae</taxon>
        <taxon>Agaricales</taxon>
        <taxon>Pluteineae</taxon>
        <taxon>Amanitaceae</taxon>
        <taxon>Amanita</taxon>
    </lineage>
</organism>
<evidence type="ECO:0000256" key="3">
    <source>
        <dbReference type="ARBA" id="ARBA00022989"/>
    </source>
</evidence>
<dbReference type="OrthoDB" id="690928at2759"/>
<dbReference type="Proteomes" id="UP000242287">
    <property type="component" value="Unassembled WGS sequence"/>
</dbReference>
<name>A0A2A9P074_9AGAR</name>
<dbReference type="GO" id="GO:0016020">
    <property type="term" value="C:membrane"/>
    <property type="evidence" value="ECO:0007669"/>
    <property type="project" value="UniProtKB-SubCell"/>
</dbReference>
<evidence type="ECO:0000313" key="8">
    <source>
        <dbReference type="Proteomes" id="UP000242287"/>
    </source>
</evidence>
<dbReference type="InterPro" id="IPR052263">
    <property type="entry name" value="GPI_Anchor_Biosynth"/>
</dbReference>
<dbReference type="GO" id="GO:0006506">
    <property type="term" value="P:GPI anchor biosynthetic process"/>
    <property type="evidence" value="ECO:0007669"/>
    <property type="project" value="TreeGrafter"/>
</dbReference>
<keyword evidence="8" id="KW-1185">Reference proteome</keyword>
<sequence length="144" mass="16415">MATENVHRSRAPEFYGFVAWTSTALLFLLYLAWALLPDKYIISWGIHWYPNREWAILLPSWTIVLVLFTYFTYSMLAIARTPPFSDLTTITDTCSDRQIADDLRSRRNPYIAAAEQDALPQVYDIPVGMVTRVLYGGSMAVPSS</sequence>
<keyword evidence="3 5" id="KW-1133">Transmembrane helix</keyword>
<evidence type="ECO:0000256" key="4">
    <source>
        <dbReference type="ARBA" id="ARBA00023136"/>
    </source>
</evidence>
<keyword evidence="2 5" id="KW-0812">Transmembrane</keyword>
<dbReference type="GO" id="GO:0005783">
    <property type="term" value="C:endoplasmic reticulum"/>
    <property type="evidence" value="ECO:0007669"/>
    <property type="project" value="TreeGrafter"/>
</dbReference>
<evidence type="ECO:0000256" key="2">
    <source>
        <dbReference type="ARBA" id="ARBA00022692"/>
    </source>
</evidence>
<dbReference type="PANTHER" id="PTHR46346">
    <property type="entry name" value="PHOSPHATIDYLINOSITOL N-ACETYLGLUCOSAMINYLTRANSFERASE SUBUNIT P"/>
    <property type="match status" value="1"/>
</dbReference>
<dbReference type="InterPro" id="IPR013717">
    <property type="entry name" value="PIG-P"/>
</dbReference>
<feature type="transmembrane region" description="Helical" evidence="5">
    <location>
        <begin position="56"/>
        <end position="79"/>
    </location>
</feature>
<dbReference type="Pfam" id="PF08510">
    <property type="entry name" value="PIG-P"/>
    <property type="match status" value="1"/>
</dbReference>
<evidence type="ECO:0000256" key="1">
    <source>
        <dbReference type="ARBA" id="ARBA00004141"/>
    </source>
</evidence>